<evidence type="ECO:0000313" key="2">
    <source>
        <dbReference type="Proteomes" id="UP001201262"/>
    </source>
</evidence>
<sequence>MGSPKPSAAGIIGYGADVSGTSFKAQQNIGVLNSVNPESRKSMISLTVGTPWNNTNWNLDIKNQVLMTDTHILALANCFQQVALLILKRATFANWIGNEFLWDQL</sequence>
<gene>
    <name evidence="1" type="ORF">BGW36DRAFT_432355</name>
</gene>
<name>A0AAD4KJ62_9EURO</name>
<dbReference type="RefSeq" id="XP_046066753.1">
    <property type="nucleotide sequence ID" value="XM_046221125.1"/>
</dbReference>
<dbReference type="EMBL" id="JAJTJA010000013">
    <property type="protein sequence ID" value="KAH8690557.1"/>
    <property type="molecule type" value="Genomic_DNA"/>
</dbReference>
<comment type="caution">
    <text evidence="1">The sequence shown here is derived from an EMBL/GenBank/DDBJ whole genome shotgun (WGS) entry which is preliminary data.</text>
</comment>
<evidence type="ECO:0000313" key="1">
    <source>
        <dbReference type="EMBL" id="KAH8690557.1"/>
    </source>
</evidence>
<dbReference type="AlphaFoldDB" id="A0AAD4KJ62"/>
<keyword evidence="2" id="KW-1185">Reference proteome</keyword>
<accession>A0AAD4KJ62</accession>
<proteinExistence type="predicted"/>
<dbReference type="GeneID" id="70251412"/>
<protein>
    <submittedName>
        <fullName evidence="1">Uncharacterized protein</fullName>
    </submittedName>
</protein>
<dbReference type="Proteomes" id="UP001201262">
    <property type="component" value="Unassembled WGS sequence"/>
</dbReference>
<organism evidence="1 2">
    <name type="scientific">Talaromyces proteolyticus</name>
    <dbReference type="NCBI Taxonomy" id="1131652"/>
    <lineage>
        <taxon>Eukaryota</taxon>
        <taxon>Fungi</taxon>
        <taxon>Dikarya</taxon>
        <taxon>Ascomycota</taxon>
        <taxon>Pezizomycotina</taxon>
        <taxon>Eurotiomycetes</taxon>
        <taxon>Eurotiomycetidae</taxon>
        <taxon>Eurotiales</taxon>
        <taxon>Trichocomaceae</taxon>
        <taxon>Talaromyces</taxon>
        <taxon>Talaromyces sect. Bacilispori</taxon>
    </lineage>
</organism>
<reference evidence="1" key="1">
    <citation type="submission" date="2021-12" db="EMBL/GenBank/DDBJ databases">
        <title>Convergent genome expansion in fungi linked to evolution of root-endophyte symbiosis.</title>
        <authorList>
            <consortium name="DOE Joint Genome Institute"/>
            <person name="Ke Y.-H."/>
            <person name="Bonito G."/>
            <person name="Liao H.-L."/>
            <person name="Looney B."/>
            <person name="Rojas-Flechas A."/>
            <person name="Nash J."/>
            <person name="Hameed K."/>
            <person name="Schadt C."/>
            <person name="Martin F."/>
            <person name="Crous P.W."/>
            <person name="Miettinen O."/>
            <person name="Magnuson J.K."/>
            <person name="Labbe J."/>
            <person name="Jacobson D."/>
            <person name="Doktycz M.J."/>
            <person name="Veneault-Fourrey C."/>
            <person name="Kuo A."/>
            <person name="Mondo S."/>
            <person name="Calhoun S."/>
            <person name="Riley R."/>
            <person name="Ohm R."/>
            <person name="LaButti K."/>
            <person name="Andreopoulos B."/>
            <person name="Pangilinan J."/>
            <person name="Nolan M."/>
            <person name="Tritt A."/>
            <person name="Clum A."/>
            <person name="Lipzen A."/>
            <person name="Daum C."/>
            <person name="Barry K."/>
            <person name="Grigoriev I.V."/>
            <person name="Vilgalys R."/>
        </authorList>
    </citation>
    <scope>NUCLEOTIDE SEQUENCE</scope>
    <source>
        <strain evidence="1">PMI_201</strain>
    </source>
</reference>